<protein>
    <submittedName>
        <fullName evidence="4">3-deoxy-D-arabinoheptulosonate-7-phosphate synthase</fullName>
    </submittedName>
</protein>
<dbReference type="InterPro" id="IPR041071">
    <property type="entry name" value="DAHP_snth_FXD"/>
</dbReference>
<dbReference type="Pfam" id="PF00793">
    <property type="entry name" value="DAHP_synth_1"/>
    <property type="match status" value="1"/>
</dbReference>
<sequence>MIITLRTTTTNEECEHIMDIIRQHGLEVELTQRGQQSVLRLTGDVNKLDFSVISLHPHVEDIKRIKTPYKLASREFHPEDTVVEVGGLRIGGGDLTVIAGPCSIESREQIDIIAKAVRSAGATILRGGAFKPRTSPYSFQGLGELGLKLLKDAGAANGMPVITEVMCTEDFDLVEAYTDILQIGARNMQNFALLKRAGRSKKPVLLKRGMSSTIEDLLMSAEYILANGNPNVILCERGIRTFEPHMRNTLDLSVVAAVKSLSHLPIIIDPSHATGRREMVAPLSKAAVAVGADGLMIEVHHEPEKALSDGPQSLRPREFEILMHQLGQLHNLCRLQNQIYNEVEEEKEDKNAEEMVGLRHARIG</sequence>
<evidence type="ECO:0000313" key="4">
    <source>
        <dbReference type="EMBL" id="SCZ77375.1"/>
    </source>
</evidence>
<dbReference type="GO" id="GO:0009073">
    <property type="term" value="P:aromatic amino acid family biosynthetic process"/>
    <property type="evidence" value="ECO:0007669"/>
    <property type="project" value="InterPro"/>
</dbReference>
<dbReference type="EMBL" id="FMWL01000002">
    <property type="protein sequence ID" value="SCZ77375.1"/>
    <property type="molecule type" value="Genomic_DNA"/>
</dbReference>
<dbReference type="NCBIfam" id="TIGR01361">
    <property type="entry name" value="DAHP_synth_Bsub"/>
    <property type="match status" value="1"/>
</dbReference>
<dbReference type="OrthoDB" id="9780456at2"/>
<dbReference type="InterPro" id="IPR006218">
    <property type="entry name" value="DAHP1/KDSA"/>
</dbReference>
<dbReference type="Proteomes" id="UP000199208">
    <property type="component" value="Unassembled WGS sequence"/>
</dbReference>
<dbReference type="GO" id="GO:0016740">
    <property type="term" value="F:transferase activity"/>
    <property type="evidence" value="ECO:0007669"/>
    <property type="project" value="UniProtKB-KW"/>
</dbReference>
<gene>
    <name evidence="4" type="ORF">SAMN03080599_00751</name>
</gene>
<dbReference type="NCBIfam" id="NF006421">
    <property type="entry name" value="PRK08673.1"/>
    <property type="match status" value="1"/>
</dbReference>
<organism evidence="4 5">
    <name type="scientific">Acidaminobacter hydrogenoformans DSM 2784</name>
    <dbReference type="NCBI Taxonomy" id="1120920"/>
    <lineage>
        <taxon>Bacteria</taxon>
        <taxon>Bacillati</taxon>
        <taxon>Bacillota</taxon>
        <taxon>Clostridia</taxon>
        <taxon>Peptostreptococcales</taxon>
        <taxon>Acidaminobacteraceae</taxon>
        <taxon>Acidaminobacter</taxon>
    </lineage>
</organism>
<dbReference type="STRING" id="1120920.SAMN03080599_00751"/>
<dbReference type="InterPro" id="IPR052899">
    <property type="entry name" value="Class-I_DAHP_synthase"/>
</dbReference>
<dbReference type="AlphaFoldDB" id="A0A1G5RTC9"/>
<feature type="domain" description="DAHP synthetase I/KDSA" evidence="2">
    <location>
        <begin position="87"/>
        <end position="329"/>
    </location>
</feature>
<dbReference type="PANTHER" id="PTHR43018">
    <property type="entry name" value="PHOSPHO-2-DEHYDRO-3-DEOXYHEPTONATE ALDOLASE"/>
    <property type="match status" value="1"/>
</dbReference>
<evidence type="ECO:0000313" key="5">
    <source>
        <dbReference type="Proteomes" id="UP000199208"/>
    </source>
</evidence>
<dbReference type="Gene3D" id="3.20.20.70">
    <property type="entry name" value="Aldolase class I"/>
    <property type="match status" value="1"/>
</dbReference>
<reference evidence="4 5" key="1">
    <citation type="submission" date="2016-10" db="EMBL/GenBank/DDBJ databases">
        <authorList>
            <person name="de Groot N.N."/>
        </authorList>
    </citation>
    <scope>NUCLEOTIDE SEQUENCE [LARGE SCALE GENOMIC DNA]</scope>
    <source>
        <strain evidence="4 5">DSM 2784</strain>
    </source>
</reference>
<dbReference type="PANTHER" id="PTHR43018:SF1">
    <property type="entry name" value="PROTEIN AROA(G)"/>
    <property type="match status" value="1"/>
</dbReference>
<dbReference type="InterPro" id="IPR013785">
    <property type="entry name" value="Aldolase_TIM"/>
</dbReference>
<keyword evidence="5" id="KW-1185">Reference proteome</keyword>
<feature type="domain" description="DAHP synthase ferredoxin-like" evidence="3">
    <location>
        <begin position="1"/>
        <end position="66"/>
    </location>
</feature>
<dbReference type="RefSeq" id="WP_092589528.1">
    <property type="nucleotide sequence ID" value="NZ_FMWL01000002.1"/>
</dbReference>
<proteinExistence type="predicted"/>
<dbReference type="GO" id="GO:0016832">
    <property type="term" value="F:aldehyde-lyase activity"/>
    <property type="evidence" value="ECO:0007669"/>
    <property type="project" value="InterPro"/>
</dbReference>
<keyword evidence="1" id="KW-0808">Transferase</keyword>
<dbReference type="Pfam" id="PF18152">
    <property type="entry name" value="DAHP_snth_FXD"/>
    <property type="match status" value="1"/>
</dbReference>
<evidence type="ECO:0000259" key="2">
    <source>
        <dbReference type="Pfam" id="PF00793"/>
    </source>
</evidence>
<evidence type="ECO:0000259" key="3">
    <source>
        <dbReference type="Pfam" id="PF18152"/>
    </source>
</evidence>
<dbReference type="InterPro" id="IPR006268">
    <property type="entry name" value="DAHP_syn_2"/>
</dbReference>
<dbReference type="NCBIfam" id="NF009239">
    <property type="entry name" value="PRK12595.1"/>
    <property type="match status" value="1"/>
</dbReference>
<dbReference type="Gene3D" id="3.30.70.1140">
    <property type="entry name" value="Phospho-2-dehydro-3-deoxyheptonate aldolase, domain 1"/>
    <property type="match status" value="1"/>
</dbReference>
<evidence type="ECO:0000256" key="1">
    <source>
        <dbReference type="ARBA" id="ARBA00022679"/>
    </source>
</evidence>
<name>A0A1G5RTC9_9FIRM</name>
<dbReference type="SUPFAM" id="SSF51569">
    <property type="entry name" value="Aldolase"/>
    <property type="match status" value="1"/>
</dbReference>
<accession>A0A1G5RTC9</accession>